<gene>
    <name evidence="1" type="ORF">J2S03_002597</name>
</gene>
<dbReference type="PANTHER" id="PTHR48098:SF3">
    <property type="entry name" value="IRON(III) ENTEROBACTIN ESTERASE"/>
    <property type="match status" value="1"/>
</dbReference>
<reference evidence="1 2" key="1">
    <citation type="submission" date="2023-07" db="EMBL/GenBank/DDBJ databases">
        <title>Genomic Encyclopedia of Type Strains, Phase IV (KMG-IV): sequencing the most valuable type-strain genomes for metagenomic binning, comparative biology and taxonomic classification.</title>
        <authorList>
            <person name="Goeker M."/>
        </authorList>
    </citation>
    <scope>NUCLEOTIDE SEQUENCE [LARGE SCALE GENOMIC DNA]</scope>
    <source>
        <strain evidence="1 2">DSM 4006</strain>
    </source>
</reference>
<dbReference type="Pfam" id="PF00756">
    <property type="entry name" value="Esterase"/>
    <property type="match status" value="1"/>
</dbReference>
<accession>A0ABT9XKS8</accession>
<dbReference type="SUPFAM" id="SSF53474">
    <property type="entry name" value="alpha/beta-Hydrolases"/>
    <property type="match status" value="1"/>
</dbReference>
<dbReference type="InterPro" id="IPR050583">
    <property type="entry name" value="Mycobacterial_A85_antigen"/>
</dbReference>
<comment type="caution">
    <text evidence="1">The sequence shown here is derived from an EMBL/GenBank/DDBJ whole genome shotgun (WGS) entry which is preliminary data.</text>
</comment>
<dbReference type="PANTHER" id="PTHR48098">
    <property type="entry name" value="ENTEROCHELIN ESTERASE-RELATED"/>
    <property type="match status" value="1"/>
</dbReference>
<sequence>MTSQESHLNLDPQYTRRVMEAHTYYSTHLQEERTIKVCLPPNFDPLRRYPVVYCHDGNEFFTHGRIATIANQLVAEGKISPLLIVGIAVNLPRRTDDYASDGARSGAYQSFVLEECLPFVETRYPVDVRQRFMAGVSLGGVASLLLAMRAPDVVNKLLLFSGAYYEHMQHKAAAQASFDFLQAYMMVGTKETALKTSHGTQNLLALNRSMRDLLVTRGARVAYREEEGDHVWGFWQTWLPDALMWLQTVVHSETVHPEE</sequence>
<evidence type="ECO:0000313" key="1">
    <source>
        <dbReference type="EMBL" id="MDQ0190730.1"/>
    </source>
</evidence>
<dbReference type="InterPro" id="IPR000801">
    <property type="entry name" value="Esterase-like"/>
</dbReference>
<evidence type="ECO:0000313" key="2">
    <source>
        <dbReference type="Proteomes" id="UP001232973"/>
    </source>
</evidence>
<proteinExistence type="predicted"/>
<protein>
    <submittedName>
        <fullName evidence="1">Enterochelin esterase-like enzyme</fullName>
    </submittedName>
</protein>
<dbReference type="InterPro" id="IPR029058">
    <property type="entry name" value="AB_hydrolase_fold"/>
</dbReference>
<dbReference type="RefSeq" id="WP_274454496.1">
    <property type="nucleotide sequence ID" value="NZ_CP067097.1"/>
</dbReference>
<name>A0ABT9XKS8_9BACL</name>
<dbReference type="Gene3D" id="3.40.50.1820">
    <property type="entry name" value="alpha/beta hydrolase"/>
    <property type="match status" value="1"/>
</dbReference>
<keyword evidence="2" id="KW-1185">Reference proteome</keyword>
<dbReference type="Proteomes" id="UP001232973">
    <property type="component" value="Unassembled WGS sequence"/>
</dbReference>
<organism evidence="1 2">
    <name type="scientific">Alicyclobacillus cycloheptanicus</name>
    <dbReference type="NCBI Taxonomy" id="1457"/>
    <lineage>
        <taxon>Bacteria</taxon>
        <taxon>Bacillati</taxon>
        <taxon>Bacillota</taxon>
        <taxon>Bacilli</taxon>
        <taxon>Bacillales</taxon>
        <taxon>Alicyclobacillaceae</taxon>
        <taxon>Alicyclobacillus</taxon>
    </lineage>
</organism>
<dbReference type="EMBL" id="JAUSTP010000023">
    <property type="protein sequence ID" value="MDQ0190730.1"/>
    <property type="molecule type" value="Genomic_DNA"/>
</dbReference>